<feature type="region of interest" description="Disordered" evidence="1">
    <location>
        <begin position="1"/>
        <end position="133"/>
    </location>
</feature>
<feature type="compositionally biased region" description="Polar residues" evidence="1">
    <location>
        <begin position="1"/>
        <end position="20"/>
    </location>
</feature>
<gene>
    <name evidence="2" type="ORF">EJ08DRAFT_648958</name>
</gene>
<evidence type="ECO:0000256" key="1">
    <source>
        <dbReference type="SAM" id="MobiDB-lite"/>
    </source>
</evidence>
<name>A0A9P4NSN4_9PEZI</name>
<dbReference type="OrthoDB" id="3260716at2759"/>
<feature type="compositionally biased region" description="Polar residues" evidence="1">
    <location>
        <begin position="60"/>
        <end position="70"/>
    </location>
</feature>
<accession>A0A9P4NSN4</accession>
<feature type="compositionally biased region" description="Low complexity" evidence="1">
    <location>
        <begin position="84"/>
        <end position="97"/>
    </location>
</feature>
<dbReference type="AlphaFoldDB" id="A0A9P4NSN4"/>
<organism evidence="2 3">
    <name type="scientific">Tothia fuscella</name>
    <dbReference type="NCBI Taxonomy" id="1048955"/>
    <lineage>
        <taxon>Eukaryota</taxon>
        <taxon>Fungi</taxon>
        <taxon>Dikarya</taxon>
        <taxon>Ascomycota</taxon>
        <taxon>Pezizomycotina</taxon>
        <taxon>Dothideomycetes</taxon>
        <taxon>Pleosporomycetidae</taxon>
        <taxon>Venturiales</taxon>
        <taxon>Cylindrosympodiaceae</taxon>
        <taxon>Tothia</taxon>
    </lineage>
</organism>
<sequence>MSATQNENSNKSVSNQQGQFGSHPIPSEPLTTQGHKPGVIASKADAAPEFHAQTLPAGTVPSSKTFQPQNDAVDPDAVTDKASETLTGSTSSELHTGYGHPGSGQTRQELHDGSHERAGLEGVGATGELPTKQ</sequence>
<proteinExistence type="predicted"/>
<comment type="caution">
    <text evidence="2">The sequence shown here is derived from an EMBL/GenBank/DDBJ whole genome shotgun (WGS) entry which is preliminary data.</text>
</comment>
<reference evidence="2" key="1">
    <citation type="journal article" date="2020" name="Stud. Mycol.">
        <title>101 Dothideomycetes genomes: a test case for predicting lifestyles and emergence of pathogens.</title>
        <authorList>
            <person name="Haridas S."/>
            <person name="Albert R."/>
            <person name="Binder M."/>
            <person name="Bloem J."/>
            <person name="Labutti K."/>
            <person name="Salamov A."/>
            <person name="Andreopoulos B."/>
            <person name="Baker S."/>
            <person name="Barry K."/>
            <person name="Bills G."/>
            <person name="Bluhm B."/>
            <person name="Cannon C."/>
            <person name="Castanera R."/>
            <person name="Culley D."/>
            <person name="Daum C."/>
            <person name="Ezra D."/>
            <person name="Gonzalez J."/>
            <person name="Henrissat B."/>
            <person name="Kuo A."/>
            <person name="Liang C."/>
            <person name="Lipzen A."/>
            <person name="Lutzoni F."/>
            <person name="Magnuson J."/>
            <person name="Mondo S."/>
            <person name="Nolan M."/>
            <person name="Ohm R."/>
            <person name="Pangilinan J."/>
            <person name="Park H.-J."/>
            <person name="Ramirez L."/>
            <person name="Alfaro M."/>
            <person name="Sun H."/>
            <person name="Tritt A."/>
            <person name="Yoshinaga Y."/>
            <person name="Zwiers L.-H."/>
            <person name="Turgeon B."/>
            <person name="Goodwin S."/>
            <person name="Spatafora J."/>
            <person name="Crous P."/>
            <person name="Grigoriev I."/>
        </authorList>
    </citation>
    <scope>NUCLEOTIDE SEQUENCE</scope>
    <source>
        <strain evidence="2">CBS 130266</strain>
    </source>
</reference>
<protein>
    <submittedName>
        <fullName evidence="2">Uncharacterized protein</fullName>
    </submittedName>
</protein>
<evidence type="ECO:0000313" key="2">
    <source>
        <dbReference type="EMBL" id="KAF2431440.1"/>
    </source>
</evidence>
<evidence type="ECO:0000313" key="3">
    <source>
        <dbReference type="Proteomes" id="UP000800235"/>
    </source>
</evidence>
<keyword evidence="3" id="KW-1185">Reference proteome</keyword>
<feature type="compositionally biased region" description="Basic and acidic residues" evidence="1">
    <location>
        <begin position="108"/>
        <end position="119"/>
    </location>
</feature>
<dbReference type="EMBL" id="MU007032">
    <property type="protein sequence ID" value="KAF2431440.1"/>
    <property type="molecule type" value="Genomic_DNA"/>
</dbReference>
<dbReference type="Proteomes" id="UP000800235">
    <property type="component" value="Unassembled WGS sequence"/>
</dbReference>